<keyword evidence="4" id="KW-0378">Hydrolase</keyword>
<keyword evidence="3" id="KW-0255">Endonuclease</keyword>
<gene>
    <name evidence="8" type="ORF">DTER00134_LOCUS2832</name>
</gene>
<feature type="transmembrane region" description="Helical" evidence="6">
    <location>
        <begin position="25"/>
        <end position="46"/>
    </location>
</feature>
<dbReference type="Gene3D" id="1.20.210.10">
    <property type="entry name" value="Cytochrome c oxidase-like, subunit I domain"/>
    <property type="match status" value="1"/>
</dbReference>
<dbReference type="PROSITE" id="PS50855">
    <property type="entry name" value="COX1"/>
    <property type="match status" value="1"/>
</dbReference>
<dbReference type="Gene3D" id="3.10.28.10">
    <property type="entry name" value="Homing endonucleases"/>
    <property type="match status" value="2"/>
</dbReference>
<keyword evidence="2" id="KW-0540">Nuclease</keyword>
<dbReference type="InterPro" id="IPR051289">
    <property type="entry name" value="LAGLIDADG_Endonuclease"/>
</dbReference>
<dbReference type="AlphaFoldDB" id="A0A7S3QN01"/>
<keyword evidence="5" id="KW-0404">Intron homing</keyword>
<evidence type="ECO:0000256" key="3">
    <source>
        <dbReference type="ARBA" id="ARBA00022759"/>
    </source>
</evidence>
<evidence type="ECO:0000256" key="5">
    <source>
        <dbReference type="ARBA" id="ARBA00022886"/>
    </source>
</evidence>
<accession>A0A7S3QN01</accession>
<reference evidence="8" key="1">
    <citation type="submission" date="2021-01" db="EMBL/GenBank/DDBJ databases">
        <authorList>
            <person name="Corre E."/>
            <person name="Pelletier E."/>
            <person name="Niang G."/>
            <person name="Scheremetjew M."/>
            <person name="Finn R."/>
            <person name="Kale V."/>
            <person name="Holt S."/>
            <person name="Cochrane G."/>
            <person name="Meng A."/>
            <person name="Brown T."/>
            <person name="Cohen L."/>
        </authorList>
    </citation>
    <scope>NUCLEOTIDE SEQUENCE</scope>
    <source>
        <strain evidence="8">CCMP1320</strain>
    </source>
</reference>
<dbReference type="SUPFAM" id="SSF81442">
    <property type="entry name" value="Cytochrome c oxidase subunit I-like"/>
    <property type="match status" value="1"/>
</dbReference>
<keyword evidence="6" id="KW-1133">Transmembrane helix</keyword>
<dbReference type="SUPFAM" id="SSF55608">
    <property type="entry name" value="Homing endonucleases"/>
    <property type="match status" value="2"/>
</dbReference>
<dbReference type="PANTHER" id="PTHR36181:SF3">
    <property type="entry name" value="INTRON-ENCODED DNA ENDONUCLEASE AI5 BETA"/>
    <property type="match status" value="1"/>
</dbReference>
<comment type="similarity">
    <text evidence="1">In the C-terminal section; belongs to the LAGLIDADG endonuclease family.</text>
</comment>
<feature type="domain" description="Cytochrome oxidase subunit I profile" evidence="7">
    <location>
        <begin position="15"/>
        <end position="95"/>
    </location>
</feature>
<dbReference type="PANTHER" id="PTHR36181">
    <property type="entry name" value="INTRON-ENCODED ENDONUCLEASE AI3-RELATED"/>
    <property type="match status" value="1"/>
</dbReference>
<sequence length="417" mass="47636">MLLNFSNFKSFMSRWLFSVSHKDIGILYLSFALFAGLVGTSLSMFIRLELGLAGRGLLDGAGQLYNVIITGHGILPDELIPLSILYSNILHYGPPSRNANTLEVSRDIQRNSPQRIIKPLTDHPYHTELGPYLAGFLEGDGTIYVPPRFRNDSGDILYCQISVAFDVRELVFAEYLMSKLGGTVENHGTYVRWVVTAFNELVFIANLINGHMRTPKIAALSRLINFLHLHYPLLPVDNLKPLDTSPIDSNAWLSGMWDADGGFVLTISKAKDMRLGGVDRVKIMAKIELTTEYKRGVDLTLSTSSYYPILRTIADYFKVRTVRDVERLRDGTYYYSFVVETSSYLSNNNVVAYLNEYPLFTTRYLNYLRWLEVHNIMLRGEHLTLSGLNRCWEIKSDFNTNLSPKHITWYHLNNFYI</sequence>
<evidence type="ECO:0000256" key="1">
    <source>
        <dbReference type="ARBA" id="ARBA00009332"/>
    </source>
</evidence>
<dbReference type="GO" id="GO:0004519">
    <property type="term" value="F:endonuclease activity"/>
    <property type="evidence" value="ECO:0007669"/>
    <property type="project" value="UniProtKB-KW"/>
</dbReference>
<evidence type="ECO:0000313" key="8">
    <source>
        <dbReference type="EMBL" id="CAE0487784.1"/>
    </source>
</evidence>
<keyword evidence="6" id="KW-0812">Transmembrane</keyword>
<dbReference type="GO" id="GO:0006314">
    <property type="term" value="P:intron homing"/>
    <property type="evidence" value="ECO:0007669"/>
    <property type="project" value="UniProtKB-KW"/>
</dbReference>
<dbReference type="GO" id="GO:0005739">
    <property type="term" value="C:mitochondrion"/>
    <property type="evidence" value="ECO:0007669"/>
    <property type="project" value="UniProtKB-ARBA"/>
</dbReference>
<dbReference type="InterPro" id="IPR036927">
    <property type="entry name" value="Cyt_c_oxase-like_su1_sf"/>
</dbReference>
<dbReference type="InterPro" id="IPR027434">
    <property type="entry name" value="Homing_endonucl"/>
</dbReference>
<dbReference type="GO" id="GO:0016020">
    <property type="term" value="C:membrane"/>
    <property type="evidence" value="ECO:0007669"/>
    <property type="project" value="InterPro"/>
</dbReference>
<dbReference type="InterPro" id="IPR023616">
    <property type="entry name" value="Cyt_c_oxase-like_su1_dom"/>
</dbReference>
<protein>
    <recommendedName>
        <fullName evidence="7">Cytochrome oxidase subunit I profile domain-containing protein</fullName>
    </recommendedName>
</protein>
<dbReference type="EMBL" id="HBIP01005645">
    <property type="protein sequence ID" value="CAE0487784.1"/>
    <property type="molecule type" value="Transcribed_RNA"/>
</dbReference>
<dbReference type="PRINTS" id="PR01165">
    <property type="entry name" value="CYCOXIDASEI"/>
</dbReference>
<name>A0A7S3QN01_DUNTE</name>
<dbReference type="InterPro" id="IPR004860">
    <property type="entry name" value="LAGLIDADG_dom"/>
</dbReference>
<evidence type="ECO:0000259" key="7">
    <source>
        <dbReference type="PROSITE" id="PS50855"/>
    </source>
</evidence>
<dbReference type="Pfam" id="PF00961">
    <property type="entry name" value="LAGLIDADG_1"/>
    <property type="match status" value="2"/>
</dbReference>
<dbReference type="GO" id="GO:0016787">
    <property type="term" value="F:hydrolase activity"/>
    <property type="evidence" value="ECO:0007669"/>
    <property type="project" value="UniProtKB-KW"/>
</dbReference>
<evidence type="ECO:0000256" key="2">
    <source>
        <dbReference type="ARBA" id="ARBA00022722"/>
    </source>
</evidence>
<dbReference type="GO" id="GO:0004129">
    <property type="term" value="F:cytochrome-c oxidase activity"/>
    <property type="evidence" value="ECO:0007669"/>
    <property type="project" value="InterPro"/>
</dbReference>
<keyword evidence="6" id="KW-0472">Membrane</keyword>
<dbReference type="InterPro" id="IPR000883">
    <property type="entry name" value="Cyt_C_Oxase_1"/>
</dbReference>
<dbReference type="GO" id="GO:0020037">
    <property type="term" value="F:heme binding"/>
    <property type="evidence" value="ECO:0007669"/>
    <property type="project" value="InterPro"/>
</dbReference>
<evidence type="ECO:0000256" key="6">
    <source>
        <dbReference type="SAM" id="Phobius"/>
    </source>
</evidence>
<organism evidence="8">
    <name type="scientific">Dunaliella tertiolecta</name>
    <name type="common">Green alga</name>
    <dbReference type="NCBI Taxonomy" id="3047"/>
    <lineage>
        <taxon>Eukaryota</taxon>
        <taxon>Viridiplantae</taxon>
        <taxon>Chlorophyta</taxon>
        <taxon>core chlorophytes</taxon>
        <taxon>Chlorophyceae</taxon>
        <taxon>CS clade</taxon>
        <taxon>Chlamydomonadales</taxon>
        <taxon>Dunaliellaceae</taxon>
        <taxon>Dunaliella</taxon>
    </lineage>
</organism>
<proteinExistence type="inferred from homology"/>
<dbReference type="GO" id="GO:0009060">
    <property type="term" value="P:aerobic respiration"/>
    <property type="evidence" value="ECO:0007669"/>
    <property type="project" value="InterPro"/>
</dbReference>
<evidence type="ECO:0000256" key="4">
    <source>
        <dbReference type="ARBA" id="ARBA00022801"/>
    </source>
</evidence>